<dbReference type="KEGG" id="cjap:GWK36_12125"/>
<organism evidence="1 2">
    <name type="scientific">Caldichromatium japonicum</name>
    <dbReference type="NCBI Taxonomy" id="2699430"/>
    <lineage>
        <taxon>Bacteria</taxon>
        <taxon>Pseudomonadati</taxon>
        <taxon>Pseudomonadota</taxon>
        <taxon>Gammaproteobacteria</taxon>
        <taxon>Chromatiales</taxon>
        <taxon>Chromatiaceae</taxon>
        <taxon>Caldichromatium</taxon>
    </lineage>
</organism>
<protein>
    <recommendedName>
        <fullName evidence="3">Glycosyltransferase</fullName>
    </recommendedName>
</protein>
<dbReference type="SUPFAM" id="SSF53448">
    <property type="entry name" value="Nucleotide-diphospho-sugar transferases"/>
    <property type="match status" value="1"/>
</dbReference>
<sequence>MPAMRIVVSLTTLPERWHLLVRTLESIQRQTQPPAAIYLWLPRERFGEEVPQDYCFSGVDVRLSADLGPAMKLLPVLDIETDPETRIVTIDDDVEYPPGLIARLAELSNLYPDHALGFTGWVLDQPTAPTGVIHLNTSTMGSARFQPVHVLEGYRGVLYKRCFFDRAIWDHLNALSAFRWHDDILLSGYLGSRGIERLVCRYNPDPLQEAYHWKLNGDDIGLHTTTDWLEQGRSCVAYWLARDPCLFAPIIP</sequence>
<name>A0A6G7VF45_9GAMM</name>
<keyword evidence="2" id="KW-1185">Reference proteome</keyword>
<evidence type="ECO:0000313" key="1">
    <source>
        <dbReference type="EMBL" id="QIK38604.1"/>
    </source>
</evidence>
<accession>A0A6G7VF45</accession>
<dbReference type="InterPro" id="IPR029044">
    <property type="entry name" value="Nucleotide-diphossugar_trans"/>
</dbReference>
<dbReference type="RefSeq" id="WP_166271444.1">
    <property type="nucleotide sequence ID" value="NZ_CP048029.1"/>
</dbReference>
<evidence type="ECO:0000313" key="2">
    <source>
        <dbReference type="Proteomes" id="UP000502699"/>
    </source>
</evidence>
<dbReference type="EMBL" id="CP048029">
    <property type="protein sequence ID" value="QIK38604.1"/>
    <property type="molecule type" value="Genomic_DNA"/>
</dbReference>
<reference evidence="2" key="1">
    <citation type="submission" date="2020-01" db="EMBL/GenBank/DDBJ databases">
        <title>Caldichromatium gen. nov., sp. nov., a thermophilic purple sulfur bacterium member of the family Chromatiaceae isolated from Nakabusa hot spring, Japan.</title>
        <authorList>
            <person name="Saini M.K."/>
            <person name="Hanada S."/>
            <person name="Tank M."/>
        </authorList>
    </citation>
    <scope>NUCLEOTIDE SEQUENCE [LARGE SCALE GENOMIC DNA]</scope>
    <source>
        <strain evidence="2">No.7</strain>
    </source>
</reference>
<dbReference type="Proteomes" id="UP000502699">
    <property type="component" value="Chromosome"/>
</dbReference>
<dbReference type="AlphaFoldDB" id="A0A6G7VF45"/>
<gene>
    <name evidence="1" type="ORF">GWK36_12125</name>
</gene>
<proteinExistence type="predicted"/>
<evidence type="ECO:0008006" key="3">
    <source>
        <dbReference type="Google" id="ProtNLM"/>
    </source>
</evidence>